<dbReference type="NCBIfam" id="TIGR01958">
    <property type="entry name" value="nuoE_fam"/>
    <property type="match status" value="1"/>
</dbReference>
<comment type="caution">
    <text evidence="9">The sequence shown here is derived from an EMBL/GenBank/DDBJ whole genome shotgun (WGS) entry which is preliminary data.</text>
</comment>
<dbReference type="GO" id="GO:0003954">
    <property type="term" value="F:NADH dehydrogenase activity"/>
    <property type="evidence" value="ECO:0007669"/>
    <property type="project" value="TreeGrafter"/>
</dbReference>
<dbReference type="AlphaFoldDB" id="A0AAE5CC46"/>
<keyword evidence="3 7" id="KW-0479">Metal-binding</keyword>
<evidence type="ECO:0000313" key="9">
    <source>
        <dbReference type="EMBL" id="NIR75210.1"/>
    </source>
</evidence>
<sequence length="179" mass="19748">MSDGLHPAVVSAQPSQRDEKNPDAPLFEGEYQDRLEKILSRYPFKRAALLPVLNMAQQVRGWISPDTIKRVAEILELSPAYVRSVASFYTMFQLRPAGKYLIQVCTGIGCDLCGAEDVVEGLLKATGTRIGETSADGKYTVVEVECLAGCGFPTMVQINDRMYENVKAEDVEGLLKELD</sequence>
<reference evidence="9 10" key="1">
    <citation type="submission" date="2020-01" db="EMBL/GenBank/DDBJ databases">
        <title>Genomes assembled from Gulf of Kutch pelagic sediment metagenomes.</title>
        <authorList>
            <person name="Chandrashekar M."/>
            <person name="Mahajan M.S."/>
            <person name="Dave K.J."/>
            <person name="Vatsa P."/>
            <person name="Nathani N.M."/>
        </authorList>
    </citation>
    <scope>NUCLEOTIDE SEQUENCE [LARGE SCALE GENOMIC DNA]</scope>
    <source>
        <strain evidence="9">KS3-K002</strain>
    </source>
</reference>
<protein>
    <submittedName>
        <fullName evidence="9">NAD(P)H-dependent oxidoreductase subunit E</fullName>
    </submittedName>
</protein>
<keyword evidence="5 7" id="KW-0411">Iron-sulfur</keyword>
<evidence type="ECO:0000256" key="7">
    <source>
        <dbReference type="PIRSR" id="PIRSR000216-1"/>
    </source>
</evidence>
<accession>A0AAE5CC46</accession>
<name>A0AAE5CC46_9BACT</name>
<evidence type="ECO:0000256" key="1">
    <source>
        <dbReference type="ARBA" id="ARBA00010643"/>
    </source>
</evidence>
<dbReference type="EMBL" id="JAACAK010000067">
    <property type="protein sequence ID" value="NIR75210.1"/>
    <property type="molecule type" value="Genomic_DNA"/>
</dbReference>
<comment type="similarity">
    <text evidence="1">Belongs to the complex I 24 kDa subunit family.</text>
</comment>
<feature type="binding site" evidence="7">
    <location>
        <position position="150"/>
    </location>
    <ligand>
        <name>[2Fe-2S] cluster</name>
        <dbReference type="ChEBI" id="CHEBI:190135"/>
    </ligand>
</feature>
<dbReference type="PANTHER" id="PTHR10371">
    <property type="entry name" value="NADH DEHYDROGENASE UBIQUINONE FLAVOPROTEIN 2, MITOCHONDRIAL"/>
    <property type="match status" value="1"/>
</dbReference>
<comment type="cofactor">
    <cofactor evidence="7">
        <name>[2Fe-2S] cluster</name>
        <dbReference type="ChEBI" id="CHEBI:190135"/>
    </cofactor>
    <text evidence="7">Binds 1 [2Fe-2S] cluster.</text>
</comment>
<dbReference type="CDD" id="cd03064">
    <property type="entry name" value="TRX_Fd_NuoE"/>
    <property type="match status" value="1"/>
</dbReference>
<dbReference type="Gene3D" id="1.10.10.1590">
    <property type="entry name" value="NADH-quinone oxidoreductase subunit E"/>
    <property type="match status" value="1"/>
</dbReference>
<evidence type="ECO:0000256" key="3">
    <source>
        <dbReference type="ARBA" id="ARBA00022723"/>
    </source>
</evidence>
<dbReference type="GO" id="GO:0051537">
    <property type="term" value="F:2 iron, 2 sulfur cluster binding"/>
    <property type="evidence" value="ECO:0007669"/>
    <property type="project" value="UniProtKB-KW"/>
</dbReference>
<dbReference type="Proteomes" id="UP000702544">
    <property type="component" value="Unassembled WGS sequence"/>
</dbReference>
<evidence type="ECO:0000256" key="6">
    <source>
        <dbReference type="ARBA" id="ARBA00034078"/>
    </source>
</evidence>
<keyword evidence="2 7" id="KW-0001">2Fe-2S</keyword>
<dbReference type="InterPro" id="IPR002023">
    <property type="entry name" value="NuoE-like"/>
</dbReference>
<feature type="binding site" evidence="7">
    <location>
        <position position="110"/>
    </location>
    <ligand>
        <name>[2Fe-2S] cluster</name>
        <dbReference type="ChEBI" id="CHEBI:190135"/>
    </ligand>
</feature>
<dbReference type="GO" id="GO:0046872">
    <property type="term" value="F:metal ion binding"/>
    <property type="evidence" value="ECO:0007669"/>
    <property type="project" value="UniProtKB-KW"/>
</dbReference>
<dbReference type="Pfam" id="PF01257">
    <property type="entry name" value="2Fe-2S_thioredx"/>
    <property type="match status" value="1"/>
</dbReference>
<dbReference type="InterPro" id="IPR041921">
    <property type="entry name" value="NuoE_N"/>
</dbReference>
<feature type="binding site" evidence="7">
    <location>
        <position position="146"/>
    </location>
    <ligand>
        <name>[2Fe-2S] cluster</name>
        <dbReference type="ChEBI" id="CHEBI:190135"/>
    </ligand>
</feature>
<keyword evidence="4 7" id="KW-0408">Iron</keyword>
<evidence type="ECO:0000256" key="4">
    <source>
        <dbReference type="ARBA" id="ARBA00023004"/>
    </source>
</evidence>
<evidence type="ECO:0000256" key="2">
    <source>
        <dbReference type="ARBA" id="ARBA00022714"/>
    </source>
</evidence>
<dbReference type="PIRSF" id="PIRSF000216">
    <property type="entry name" value="NADH_DH_24kDa"/>
    <property type="match status" value="1"/>
</dbReference>
<feature type="binding site" evidence="7">
    <location>
        <position position="105"/>
    </location>
    <ligand>
        <name>[2Fe-2S] cluster</name>
        <dbReference type="ChEBI" id="CHEBI:190135"/>
    </ligand>
</feature>
<evidence type="ECO:0000313" key="10">
    <source>
        <dbReference type="Proteomes" id="UP000702544"/>
    </source>
</evidence>
<feature type="region of interest" description="Disordered" evidence="8">
    <location>
        <begin position="1"/>
        <end position="26"/>
    </location>
</feature>
<comment type="cofactor">
    <cofactor evidence="6">
        <name>[2Fe-2S] cluster</name>
        <dbReference type="ChEBI" id="CHEBI:190135"/>
    </cofactor>
</comment>
<proteinExistence type="inferred from homology"/>
<dbReference type="PANTHER" id="PTHR10371:SF3">
    <property type="entry name" value="NADH DEHYDROGENASE [UBIQUINONE] FLAVOPROTEIN 2, MITOCHONDRIAL"/>
    <property type="match status" value="1"/>
</dbReference>
<dbReference type="FunFam" id="1.10.10.1590:FF:000001">
    <property type="entry name" value="NADH-quinone oxidoreductase subunit E"/>
    <property type="match status" value="1"/>
</dbReference>
<evidence type="ECO:0000256" key="8">
    <source>
        <dbReference type="SAM" id="MobiDB-lite"/>
    </source>
</evidence>
<organism evidence="9 10">
    <name type="scientific">Candidatus Kutchimonas denitrificans</name>
    <dbReference type="NCBI Taxonomy" id="3056748"/>
    <lineage>
        <taxon>Bacteria</taxon>
        <taxon>Pseudomonadati</taxon>
        <taxon>Gemmatimonadota</taxon>
        <taxon>Gemmatimonadia</taxon>
        <taxon>Candidatus Palauibacterales</taxon>
        <taxon>Candidatus Palauibacteraceae</taxon>
        <taxon>Candidatus Kutchimonas</taxon>
    </lineage>
</organism>
<dbReference type="InterPro" id="IPR042128">
    <property type="entry name" value="NuoE_dom"/>
</dbReference>
<dbReference type="Gene3D" id="3.40.30.10">
    <property type="entry name" value="Glutaredoxin"/>
    <property type="match status" value="1"/>
</dbReference>
<dbReference type="InterPro" id="IPR036249">
    <property type="entry name" value="Thioredoxin-like_sf"/>
</dbReference>
<gene>
    <name evidence="9" type="ORF">GWO12_08875</name>
</gene>
<dbReference type="SUPFAM" id="SSF52833">
    <property type="entry name" value="Thioredoxin-like"/>
    <property type="match status" value="1"/>
</dbReference>
<evidence type="ECO:0000256" key="5">
    <source>
        <dbReference type="ARBA" id="ARBA00023014"/>
    </source>
</evidence>